<sequence>MRPMHGRIQFGGSTHDVHECGDVVIQVYNTVDGAGGGGLTNVLLRNVWYVPVCPLNLISMGAVADAGYHVTMSGDTAYVYDNVQQIYITGSRINNVYVANMPAAGTPPVTAAVSITLAGPDFGDMTISVAAANVPASPVERSAPAAAVAAGAGVAESSSTSAVRSSRQHELSVKPELPGSSSYINAAFMQQEYDNPAYDIQPEGENGNADHPVVSAAAAMAQGTAGSGLEQIIRDMGLDWDAAQRDVASGRHSWRTLLVKLGYSLSAAYFLAAEYEKQQAAAAPRRPETILQELYEKLAWGFSTLEQAVATGEATWVELLDILGYTTAEGAAFAIAYPGWCAQRDALLAASSQDAAAAPSSAAGAAGGQPAATISSVNGGTAALEQPDAEEVLECSCKQYSACR</sequence>
<dbReference type="OrthoDB" id="430476at2759"/>
<reference evidence="1" key="1">
    <citation type="journal article" date="2020" name="bioRxiv">
        <title>Comparative genomics of Chlamydomonas.</title>
        <authorList>
            <person name="Craig R.J."/>
            <person name="Hasan A.R."/>
            <person name="Ness R.W."/>
            <person name="Keightley P.D."/>
        </authorList>
    </citation>
    <scope>NUCLEOTIDE SEQUENCE</scope>
    <source>
        <strain evidence="1">SAG 7.73</strain>
    </source>
</reference>
<keyword evidence="2" id="KW-1185">Reference proteome</keyword>
<name>A0A835VMS9_CHLIN</name>
<proteinExistence type="predicted"/>
<organism evidence="1 2">
    <name type="scientific">Chlamydomonas incerta</name>
    <dbReference type="NCBI Taxonomy" id="51695"/>
    <lineage>
        <taxon>Eukaryota</taxon>
        <taxon>Viridiplantae</taxon>
        <taxon>Chlorophyta</taxon>
        <taxon>core chlorophytes</taxon>
        <taxon>Chlorophyceae</taxon>
        <taxon>CS clade</taxon>
        <taxon>Chlamydomonadales</taxon>
        <taxon>Chlamydomonadaceae</taxon>
        <taxon>Chlamydomonas</taxon>
    </lineage>
</organism>
<gene>
    <name evidence="1" type="ORF">HXX76_015875</name>
</gene>
<dbReference type="Proteomes" id="UP000650467">
    <property type="component" value="Unassembled WGS sequence"/>
</dbReference>
<comment type="caution">
    <text evidence="1">The sequence shown here is derived from an EMBL/GenBank/DDBJ whole genome shotgun (WGS) entry which is preliminary data.</text>
</comment>
<dbReference type="EMBL" id="JAEHOC010000098">
    <property type="protein sequence ID" value="KAG2422637.1"/>
    <property type="molecule type" value="Genomic_DNA"/>
</dbReference>
<dbReference type="AlphaFoldDB" id="A0A835VMS9"/>
<accession>A0A835VMS9</accession>
<evidence type="ECO:0000313" key="1">
    <source>
        <dbReference type="EMBL" id="KAG2422637.1"/>
    </source>
</evidence>
<protein>
    <submittedName>
        <fullName evidence="1">Uncharacterized protein</fullName>
    </submittedName>
</protein>
<evidence type="ECO:0000313" key="2">
    <source>
        <dbReference type="Proteomes" id="UP000650467"/>
    </source>
</evidence>